<dbReference type="GO" id="GO:0036009">
    <property type="term" value="F:protein-glutamine N-methyltransferase activity"/>
    <property type="evidence" value="ECO:0007669"/>
    <property type="project" value="InterPro"/>
</dbReference>
<dbReference type="PANTHER" id="PTHR47806">
    <property type="entry name" value="50S RIBOSOMAL PROTEIN L3 GLUTAMINE METHYLTRANSFERASE"/>
    <property type="match status" value="1"/>
</dbReference>
<dbReference type="PANTHER" id="PTHR47806:SF1">
    <property type="entry name" value="RIBOSOMAL PROTEIN UL3 GLUTAMINE METHYLTRANSFERASE"/>
    <property type="match status" value="1"/>
</dbReference>
<dbReference type="AlphaFoldDB" id="A0A363UK37"/>
<dbReference type="EMBL" id="QEQK01000008">
    <property type="protein sequence ID" value="PWN55793.1"/>
    <property type="molecule type" value="Genomic_DNA"/>
</dbReference>
<accession>A0A363UK37</accession>
<evidence type="ECO:0000256" key="1">
    <source>
        <dbReference type="ARBA" id="ARBA00022603"/>
    </source>
</evidence>
<evidence type="ECO:0000256" key="3">
    <source>
        <dbReference type="ARBA" id="ARBA00022691"/>
    </source>
</evidence>
<dbReference type="GO" id="GO:0005840">
    <property type="term" value="C:ribosome"/>
    <property type="evidence" value="ECO:0007669"/>
    <property type="project" value="UniProtKB-KW"/>
</dbReference>
<dbReference type="CDD" id="cd02440">
    <property type="entry name" value="AdoMet_MTases"/>
    <property type="match status" value="1"/>
</dbReference>
<dbReference type="PROSITE" id="PS00092">
    <property type="entry name" value="N6_MTASE"/>
    <property type="match status" value="1"/>
</dbReference>
<dbReference type="Gene3D" id="1.10.8.10">
    <property type="entry name" value="DNA helicase RuvA subunit, C-terminal domain"/>
    <property type="match status" value="1"/>
</dbReference>
<dbReference type="NCBIfam" id="TIGR03533">
    <property type="entry name" value="L3_gln_methyl"/>
    <property type="match status" value="1"/>
</dbReference>
<organism evidence="5 6">
    <name type="scientific">Abyssibacter profundi</name>
    <dbReference type="NCBI Taxonomy" id="2182787"/>
    <lineage>
        <taxon>Bacteria</taxon>
        <taxon>Pseudomonadati</taxon>
        <taxon>Pseudomonadota</taxon>
        <taxon>Gammaproteobacteria</taxon>
        <taxon>Chromatiales</taxon>
        <taxon>Oceanococcaceae</taxon>
        <taxon>Abyssibacter</taxon>
    </lineage>
</organism>
<name>A0A363UK37_9GAMM</name>
<dbReference type="InterPro" id="IPR004556">
    <property type="entry name" value="HemK-like"/>
</dbReference>
<evidence type="ECO:0000313" key="5">
    <source>
        <dbReference type="EMBL" id="PWN55793.1"/>
    </source>
</evidence>
<dbReference type="SUPFAM" id="SSF53335">
    <property type="entry name" value="S-adenosyl-L-methionine-dependent methyltransferases"/>
    <property type="match status" value="1"/>
</dbReference>
<dbReference type="Pfam" id="PF05175">
    <property type="entry name" value="MTS"/>
    <property type="match status" value="1"/>
</dbReference>
<dbReference type="Proteomes" id="UP000251800">
    <property type="component" value="Unassembled WGS sequence"/>
</dbReference>
<dbReference type="OrthoDB" id="9800643at2"/>
<keyword evidence="5" id="KW-0689">Ribosomal protein</keyword>
<evidence type="ECO:0000256" key="2">
    <source>
        <dbReference type="ARBA" id="ARBA00022679"/>
    </source>
</evidence>
<dbReference type="Gene3D" id="3.40.50.150">
    <property type="entry name" value="Vaccinia Virus protein VP39"/>
    <property type="match status" value="1"/>
</dbReference>
<evidence type="ECO:0000259" key="4">
    <source>
        <dbReference type="Pfam" id="PF05175"/>
    </source>
</evidence>
<gene>
    <name evidence="5" type="ORF">DEH80_10235</name>
</gene>
<evidence type="ECO:0000313" key="6">
    <source>
        <dbReference type="Proteomes" id="UP000251800"/>
    </source>
</evidence>
<dbReference type="InterPro" id="IPR007848">
    <property type="entry name" value="Small_mtfrase_dom"/>
</dbReference>
<keyword evidence="1 5" id="KW-0489">Methyltransferase</keyword>
<keyword evidence="3" id="KW-0949">S-adenosyl-L-methionine</keyword>
<comment type="caution">
    <text evidence="5">The sequence shown here is derived from an EMBL/GenBank/DDBJ whole genome shotgun (WGS) entry which is preliminary data.</text>
</comment>
<keyword evidence="5" id="KW-0687">Ribonucleoprotein</keyword>
<dbReference type="InterPro" id="IPR002052">
    <property type="entry name" value="DNA_methylase_N6_adenine_CS"/>
</dbReference>
<keyword evidence="6" id="KW-1185">Reference proteome</keyword>
<reference evidence="5 6" key="1">
    <citation type="submission" date="2018-05" db="EMBL/GenBank/DDBJ databases">
        <title>Abyssibacter profundi OUC007T gen. nov., sp. nov, a marine bacterium isolated from seawater of the Mariana Trench.</title>
        <authorList>
            <person name="Zhou S."/>
        </authorList>
    </citation>
    <scope>NUCLEOTIDE SEQUENCE [LARGE SCALE GENOMIC DNA]</scope>
    <source>
        <strain evidence="5 6">OUC007</strain>
    </source>
</reference>
<sequence>MTDTATDSVIDALTTGRDWIRWGASELHRAHRCSGHGFSTPLDECAFLIRHLLGLPQTSDDHWLDAHVLRAERQMIYDALHERIVDARPTAYITGEAWFAGLPFAVDERVLIPRSPLGELIQAQFRPWLPDAPRRILDLCCGSGCIGIAAALAFPDAELVLADLSPDALSVAADNVELYGLEARCSLVESDLFAALDAEPFDLILTNPPYVPREEVEVLPAEFGHEPRMGLESGDDGLFHPAQIVAQARQFLTERGALIGEVGAWWPELEAAFPRVSFTWVELEQGGEGVFYVPAEGLPKG</sequence>
<keyword evidence="2 5" id="KW-0808">Transferase</keyword>
<dbReference type="GO" id="GO:0005829">
    <property type="term" value="C:cytosol"/>
    <property type="evidence" value="ECO:0007669"/>
    <property type="project" value="TreeGrafter"/>
</dbReference>
<dbReference type="GO" id="GO:0032259">
    <property type="term" value="P:methylation"/>
    <property type="evidence" value="ECO:0007669"/>
    <property type="project" value="UniProtKB-KW"/>
</dbReference>
<proteinExistence type="predicted"/>
<dbReference type="RefSeq" id="WP_109720405.1">
    <property type="nucleotide sequence ID" value="NZ_QEQK01000008.1"/>
</dbReference>
<dbReference type="InterPro" id="IPR029063">
    <property type="entry name" value="SAM-dependent_MTases_sf"/>
</dbReference>
<feature type="domain" description="Methyltransferase small" evidence="4">
    <location>
        <begin position="132"/>
        <end position="215"/>
    </location>
</feature>
<dbReference type="NCBIfam" id="TIGR00536">
    <property type="entry name" value="hemK_fam"/>
    <property type="match status" value="1"/>
</dbReference>
<dbReference type="GO" id="GO:0003676">
    <property type="term" value="F:nucleic acid binding"/>
    <property type="evidence" value="ECO:0007669"/>
    <property type="project" value="InterPro"/>
</dbReference>
<dbReference type="PIRSF" id="PIRSF037167">
    <property type="entry name" value="Mtase_YfcB_prd"/>
    <property type="match status" value="1"/>
</dbReference>
<dbReference type="InterPro" id="IPR017127">
    <property type="entry name" value="Ribosome_uL3_MTase"/>
</dbReference>
<protein>
    <submittedName>
        <fullName evidence="5">50S ribosomal protein L3 N(5)-glutamine methyltransferase</fullName>
    </submittedName>
</protein>